<dbReference type="EMBL" id="KZ308996">
    <property type="protein sequence ID" value="KAG8236200.1"/>
    <property type="molecule type" value="Genomic_DNA"/>
</dbReference>
<dbReference type="InterPro" id="IPR051217">
    <property type="entry name" value="Insect_Cuticle_Struc_Prot"/>
</dbReference>
<sequence>MFARLVVVALALAVSHAFPQHGYVNFGRGGYGGGFGGYGGYRGHVAAAIPVAQKVAVAPVVAKAVPVEPFHEERDGDHTRGYYTLHEPDGTILTVHYTVDGHSGFNAVVERTGHAAHPQHAVHAAAVPLRKVY</sequence>
<dbReference type="InterPro" id="IPR000618">
    <property type="entry name" value="Insect_cuticle"/>
</dbReference>
<dbReference type="GO" id="GO:0042302">
    <property type="term" value="F:structural constituent of cuticle"/>
    <property type="evidence" value="ECO:0007669"/>
    <property type="project" value="UniProtKB-UniRule"/>
</dbReference>
<evidence type="ECO:0000256" key="1">
    <source>
        <dbReference type="ARBA" id="ARBA00022460"/>
    </source>
</evidence>
<accession>A0A8K0KJV4</accession>
<evidence type="ECO:0000313" key="4">
    <source>
        <dbReference type="EMBL" id="KAG8236200.1"/>
    </source>
</evidence>
<feature type="signal peptide" evidence="3">
    <location>
        <begin position="1"/>
        <end position="17"/>
    </location>
</feature>
<keyword evidence="5" id="KW-1185">Reference proteome</keyword>
<organism evidence="4 5">
    <name type="scientific">Ladona fulva</name>
    <name type="common">Scarce chaser dragonfly</name>
    <name type="synonym">Libellula fulva</name>
    <dbReference type="NCBI Taxonomy" id="123851"/>
    <lineage>
        <taxon>Eukaryota</taxon>
        <taxon>Metazoa</taxon>
        <taxon>Ecdysozoa</taxon>
        <taxon>Arthropoda</taxon>
        <taxon>Hexapoda</taxon>
        <taxon>Insecta</taxon>
        <taxon>Pterygota</taxon>
        <taxon>Palaeoptera</taxon>
        <taxon>Odonata</taxon>
        <taxon>Epiprocta</taxon>
        <taxon>Anisoptera</taxon>
        <taxon>Libelluloidea</taxon>
        <taxon>Libellulidae</taxon>
        <taxon>Ladona</taxon>
    </lineage>
</organism>
<keyword evidence="1 2" id="KW-0193">Cuticle</keyword>
<evidence type="ECO:0000313" key="5">
    <source>
        <dbReference type="Proteomes" id="UP000792457"/>
    </source>
</evidence>
<dbReference type="PANTHER" id="PTHR12236">
    <property type="entry name" value="STRUCTURAL CONTITUENT OF CUTICLE"/>
    <property type="match status" value="1"/>
</dbReference>
<evidence type="ECO:0000256" key="3">
    <source>
        <dbReference type="SAM" id="SignalP"/>
    </source>
</evidence>
<name>A0A8K0KJV4_LADFU</name>
<comment type="caution">
    <text evidence="4">The sequence shown here is derived from an EMBL/GenBank/DDBJ whole genome shotgun (WGS) entry which is preliminary data.</text>
</comment>
<dbReference type="OrthoDB" id="6510765at2759"/>
<reference evidence="4" key="2">
    <citation type="submission" date="2017-10" db="EMBL/GenBank/DDBJ databases">
        <title>Ladona fulva Genome sequencing and assembly.</title>
        <authorList>
            <person name="Murali S."/>
            <person name="Richards S."/>
            <person name="Bandaranaike D."/>
            <person name="Bellair M."/>
            <person name="Blankenburg K."/>
            <person name="Chao H."/>
            <person name="Dinh H."/>
            <person name="Doddapaneni H."/>
            <person name="Dugan-Rocha S."/>
            <person name="Elkadiri S."/>
            <person name="Gnanaolivu R."/>
            <person name="Hernandez B."/>
            <person name="Skinner E."/>
            <person name="Javaid M."/>
            <person name="Lee S."/>
            <person name="Li M."/>
            <person name="Ming W."/>
            <person name="Munidasa M."/>
            <person name="Muniz J."/>
            <person name="Nguyen L."/>
            <person name="Hughes D."/>
            <person name="Osuji N."/>
            <person name="Pu L.-L."/>
            <person name="Puazo M."/>
            <person name="Qu C."/>
            <person name="Quiroz J."/>
            <person name="Raj R."/>
            <person name="Weissenberger G."/>
            <person name="Xin Y."/>
            <person name="Zou X."/>
            <person name="Han Y."/>
            <person name="Worley K."/>
            <person name="Muzny D."/>
            <person name="Gibbs R."/>
        </authorList>
    </citation>
    <scope>NUCLEOTIDE SEQUENCE</scope>
    <source>
        <strain evidence="4">Sampled in the wild</strain>
    </source>
</reference>
<evidence type="ECO:0000256" key="2">
    <source>
        <dbReference type="PROSITE-ProRule" id="PRU00497"/>
    </source>
</evidence>
<dbReference type="PANTHER" id="PTHR12236:SF95">
    <property type="entry name" value="CUTICULAR PROTEIN 76BD, ISOFORM C-RELATED"/>
    <property type="match status" value="1"/>
</dbReference>
<gene>
    <name evidence="4" type="ORF">J437_LFUL015574</name>
</gene>
<dbReference type="AlphaFoldDB" id="A0A8K0KJV4"/>
<protein>
    <submittedName>
        <fullName evidence="4">Uncharacterized protein</fullName>
    </submittedName>
</protein>
<dbReference type="PROSITE" id="PS51155">
    <property type="entry name" value="CHIT_BIND_RR_2"/>
    <property type="match status" value="1"/>
</dbReference>
<proteinExistence type="predicted"/>
<dbReference type="Pfam" id="PF00379">
    <property type="entry name" value="Chitin_bind_4"/>
    <property type="match status" value="1"/>
</dbReference>
<dbReference type="GO" id="GO:0031012">
    <property type="term" value="C:extracellular matrix"/>
    <property type="evidence" value="ECO:0007669"/>
    <property type="project" value="TreeGrafter"/>
</dbReference>
<dbReference type="GO" id="GO:0005615">
    <property type="term" value="C:extracellular space"/>
    <property type="evidence" value="ECO:0007669"/>
    <property type="project" value="TreeGrafter"/>
</dbReference>
<reference evidence="4" key="1">
    <citation type="submission" date="2013-04" db="EMBL/GenBank/DDBJ databases">
        <authorList>
            <person name="Qu J."/>
            <person name="Murali S.C."/>
            <person name="Bandaranaike D."/>
            <person name="Bellair M."/>
            <person name="Blankenburg K."/>
            <person name="Chao H."/>
            <person name="Dinh H."/>
            <person name="Doddapaneni H."/>
            <person name="Downs B."/>
            <person name="Dugan-Rocha S."/>
            <person name="Elkadiri S."/>
            <person name="Gnanaolivu R.D."/>
            <person name="Hernandez B."/>
            <person name="Javaid M."/>
            <person name="Jayaseelan J.C."/>
            <person name="Lee S."/>
            <person name="Li M."/>
            <person name="Ming W."/>
            <person name="Munidasa M."/>
            <person name="Muniz J."/>
            <person name="Nguyen L."/>
            <person name="Ongeri F."/>
            <person name="Osuji N."/>
            <person name="Pu L.-L."/>
            <person name="Puazo M."/>
            <person name="Qu C."/>
            <person name="Quiroz J."/>
            <person name="Raj R."/>
            <person name="Weissenberger G."/>
            <person name="Xin Y."/>
            <person name="Zou X."/>
            <person name="Han Y."/>
            <person name="Richards S."/>
            <person name="Worley K."/>
            <person name="Muzny D."/>
            <person name="Gibbs R."/>
        </authorList>
    </citation>
    <scope>NUCLEOTIDE SEQUENCE</scope>
    <source>
        <strain evidence="4">Sampled in the wild</strain>
    </source>
</reference>
<keyword evidence="3" id="KW-0732">Signal</keyword>
<feature type="chain" id="PRO_5035437040" evidence="3">
    <location>
        <begin position="18"/>
        <end position="133"/>
    </location>
</feature>
<dbReference type="Proteomes" id="UP000792457">
    <property type="component" value="Unassembled WGS sequence"/>
</dbReference>